<dbReference type="Gene3D" id="2.60.120.200">
    <property type="match status" value="1"/>
</dbReference>
<dbReference type="InterPro" id="IPR013320">
    <property type="entry name" value="ConA-like_dom_sf"/>
</dbReference>
<reference evidence="2" key="1">
    <citation type="journal article" date="2019" name="Int. J. Syst. Evol. Microbiol.">
        <title>The Global Catalogue of Microorganisms (GCM) 10K type strain sequencing project: providing services to taxonomists for standard genome sequencing and annotation.</title>
        <authorList>
            <consortium name="The Broad Institute Genomics Platform"/>
            <consortium name="The Broad Institute Genome Sequencing Center for Infectious Disease"/>
            <person name="Wu L."/>
            <person name="Ma J."/>
        </authorList>
    </citation>
    <scope>NUCLEOTIDE SEQUENCE [LARGE SCALE GENOMIC DNA]</scope>
    <source>
        <strain evidence="2">NBRC 106348</strain>
    </source>
</reference>
<evidence type="ECO:0000313" key="1">
    <source>
        <dbReference type="EMBL" id="GMA25845.1"/>
    </source>
</evidence>
<name>A0ABQ6I7X7_9MICO</name>
<organism evidence="1 2">
    <name type="scientific">Luteimicrobium album</name>
    <dbReference type="NCBI Taxonomy" id="1054550"/>
    <lineage>
        <taxon>Bacteria</taxon>
        <taxon>Bacillati</taxon>
        <taxon>Actinomycetota</taxon>
        <taxon>Actinomycetes</taxon>
        <taxon>Micrococcales</taxon>
        <taxon>Luteimicrobium</taxon>
    </lineage>
</organism>
<accession>A0ABQ6I7X7</accession>
<dbReference type="SUPFAM" id="SSF49899">
    <property type="entry name" value="Concanavalin A-like lectins/glucanases"/>
    <property type="match status" value="1"/>
</dbReference>
<evidence type="ECO:0008006" key="3">
    <source>
        <dbReference type="Google" id="ProtNLM"/>
    </source>
</evidence>
<evidence type="ECO:0000313" key="2">
    <source>
        <dbReference type="Proteomes" id="UP001157091"/>
    </source>
</evidence>
<proteinExistence type="predicted"/>
<protein>
    <recommendedName>
        <fullName evidence="3">LamG domain-containing protein</fullName>
    </recommendedName>
</protein>
<keyword evidence="2" id="KW-1185">Reference proteome</keyword>
<dbReference type="RefSeq" id="WP_284294309.1">
    <property type="nucleotide sequence ID" value="NZ_BSUK01000001.1"/>
</dbReference>
<comment type="caution">
    <text evidence="1">The sequence shown here is derived from an EMBL/GenBank/DDBJ whole genome shotgun (WGS) entry which is preliminary data.</text>
</comment>
<dbReference type="Proteomes" id="UP001157091">
    <property type="component" value="Unassembled WGS sequence"/>
</dbReference>
<dbReference type="EMBL" id="BSUK01000001">
    <property type="protein sequence ID" value="GMA25845.1"/>
    <property type="molecule type" value="Genomic_DNA"/>
</dbReference>
<sequence length="418" mass="45115">MASGKLASGSTYKWRARGHDNDADSAKYSSWAGWCEFTIDTSKPAAPTITPVEPTGANSSIRAVYVTDIERGGKGQKGCFKISRGSSSDVDHFEYGFDVETYPSSVTPGSDGSAQVCVSPTTEGPKFVLARSEDKAGNISASRRYEYVVATAREDGIWNFDTKKSPVPDISHKDTGEANPAGELTVAGATWVTGPHTLFDSRDGDWALNFDGVNDEAFTDSPVFDTTQSFVVSAHVRLDEGTKWHTAIIQEGAWKNAWRVGYRPSGCEAYEPAGWTGGCWVFVMYATEGGTWKAVYSTVHPKVGQWTHLTAEFDQPEKKVRLWTCDIGTPEDPAPGEAIEAVAASPNPMWRAAGPVVVGRGQIDGAKSDWWDGQIDNVRIFKGEVVAAAKVRRMCQGAEANDFSTGETALDPTTKAGQ</sequence>
<gene>
    <name evidence="1" type="ORF">GCM10025864_36040</name>
</gene>